<evidence type="ECO:0000256" key="1">
    <source>
        <dbReference type="SAM" id="MobiDB-lite"/>
    </source>
</evidence>
<dbReference type="CDD" id="cd15457">
    <property type="entry name" value="NADAR"/>
    <property type="match status" value="1"/>
</dbReference>
<dbReference type="AlphaFoldDB" id="A0A6C0C091"/>
<dbReference type="Gene3D" id="1.10.357.40">
    <property type="entry name" value="YbiA-like"/>
    <property type="match status" value="1"/>
</dbReference>
<name>A0A6C0C091_9ZZZZ</name>
<accession>A0A6C0C091</accession>
<dbReference type="SUPFAM" id="SSF143990">
    <property type="entry name" value="YbiA-like"/>
    <property type="match status" value="1"/>
</dbReference>
<organism evidence="2">
    <name type="scientific">viral metagenome</name>
    <dbReference type="NCBI Taxonomy" id="1070528"/>
    <lineage>
        <taxon>unclassified sequences</taxon>
        <taxon>metagenomes</taxon>
        <taxon>organismal metagenomes</taxon>
    </lineage>
</organism>
<feature type="region of interest" description="Disordered" evidence="1">
    <location>
        <begin position="1"/>
        <end position="20"/>
    </location>
</feature>
<dbReference type="InterPro" id="IPR037238">
    <property type="entry name" value="YbiA-like_sf"/>
</dbReference>
<evidence type="ECO:0000313" key="2">
    <source>
        <dbReference type="EMBL" id="QHS97790.1"/>
    </source>
</evidence>
<feature type="region of interest" description="Disordered" evidence="1">
    <location>
        <begin position="41"/>
        <end position="140"/>
    </location>
</feature>
<reference evidence="2" key="1">
    <citation type="journal article" date="2020" name="Nature">
        <title>Giant virus diversity and host interactions through global metagenomics.</title>
        <authorList>
            <person name="Schulz F."/>
            <person name="Roux S."/>
            <person name="Paez-Espino D."/>
            <person name="Jungbluth S."/>
            <person name="Walsh D.A."/>
            <person name="Denef V.J."/>
            <person name="McMahon K.D."/>
            <person name="Konstantinidis K.T."/>
            <person name="Eloe-Fadrosh E.A."/>
            <person name="Kyrpides N.C."/>
            <person name="Woyke T."/>
        </authorList>
    </citation>
    <scope>NUCLEOTIDE SEQUENCE</scope>
    <source>
        <strain evidence="2">GVMAG-M-3300020182-33</strain>
    </source>
</reference>
<dbReference type="InterPro" id="IPR012816">
    <property type="entry name" value="NADAR"/>
</dbReference>
<protein>
    <recommendedName>
        <fullName evidence="3">NADAR domain-containing protein</fullName>
    </recommendedName>
</protein>
<feature type="compositionally biased region" description="Pro residues" evidence="1">
    <location>
        <begin position="89"/>
        <end position="119"/>
    </location>
</feature>
<dbReference type="EMBL" id="MN739304">
    <property type="protein sequence ID" value="QHS97790.1"/>
    <property type="molecule type" value="Genomic_DNA"/>
</dbReference>
<feature type="compositionally biased region" description="Polar residues" evidence="1">
    <location>
        <begin position="59"/>
        <end position="81"/>
    </location>
</feature>
<proteinExistence type="predicted"/>
<sequence length="429" mass="48061">MNNPTNKSVKNKSQKGPKTSRAALALLITSLALGASAVRYASTPPNSHLPSKKKPSARPQGSSHSSLWDTSLASPQDSFSAGDQEVLPQPQPQLQPQLQPQPQPQQQPQQMPPQMPPQMPQQQPQQMPPQMPQQMPQQMPLQMPQQMLQDLKTTLDHTIRNNSDIRNNPVVVQNKTSNKCKRGGRYAFKTDGLVVPVVAFYFPGEDAPWDTFCNCGFLGNFFDVKYALPNGIIIKPPGGTRLTHSFHNAEAAFQALKFWNNAQEFATVSGRTAFQYKKDPPPRFQATDLTYAGYGSNWSGMLAVLKAKFPSDMKNKLTMGLLGTGEDFLLEHNSKEGLDKIWSDDYTGTGKNWLGLQLMLIRRERLRELYKKESPWVGIIEQVWKLDSNTGLFPPQGTVYWQKFVQAARDAVFSLHVYNPDTGNITTRH</sequence>
<evidence type="ECO:0008006" key="3">
    <source>
        <dbReference type="Google" id="ProtNLM"/>
    </source>
</evidence>